<dbReference type="InterPro" id="IPR001952">
    <property type="entry name" value="Alkaline_phosphatase"/>
</dbReference>
<keyword evidence="11" id="KW-1185">Reference proteome</keyword>
<keyword evidence="8" id="KW-0460">Magnesium</keyword>
<keyword evidence="5" id="KW-0479">Metal-binding</keyword>
<evidence type="ECO:0000256" key="9">
    <source>
        <dbReference type="RuleBase" id="RU003946"/>
    </source>
</evidence>
<comment type="similarity">
    <text evidence="3 9">Belongs to the alkaline phosphatase family.</text>
</comment>
<keyword evidence="6 10" id="KW-0378">Hydrolase</keyword>
<evidence type="ECO:0000256" key="3">
    <source>
        <dbReference type="ARBA" id="ARBA00005984"/>
    </source>
</evidence>
<dbReference type="EMBL" id="CAKLPZ010000002">
    <property type="protein sequence ID" value="CAH1001377.1"/>
    <property type="molecule type" value="Genomic_DNA"/>
</dbReference>
<evidence type="ECO:0000256" key="4">
    <source>
        <dbReference type="ARBA" id="ARBA00022553"/>
    </source>
</evidence>
<protein>
    <submittedName>
        <fullName evidence="10">Alkaline phosphatase 3</fullName>
        <ecNumber evidence="10">3.1.3.1</ecNumber>
    </submittedName>
</protein>
<evidence type="ECO:0000256" key="5">
    <source>
        <dbReference type="ARBA" id="ARBA00022723"/>
    </source>
</evidence>
<dbReference type="Pfam" id="PF00245">
    <property type="entry name" value="Alk_phosphatase"/>
    <property type="match status" value="1"/>
</dbReference>
<sequence>MTRADRGPKNIILMIGDGMGISQISAGLYSNNNRLNLERFPVIGLHKSYSGDNLITDSAAGATAFSSGVKTYNGAIGVDMDTLPVTTILEMAEAAGMPTGLVATSSIVHATPASFYAHARYRKNYEEIAADLLHTDIDLFIGGGSKFFERREMDTLNLSDALRQGGSTVASFVDTDLKDLNVENARRVAYYSADSEPLPYSQGRDYLVDASKLAVEFLHVKDSSDLGFFLMIEGSQIDWGGHSNDSDYIISEMLEFDRAIGEVLNFAQRNGETLVIVTADHETGGYAIQNGSEMGRIDGAFTSDYHTADLIPVFAYGPGAERFAGIYENTAVFDKMKLLYGLK</sequence>
<dbReference type="EC" id="3.1.3.1" evidence="10"/>
<evidence type="ECO:0000256" key="8">
    <source>
        <dbReference type="ARBA" id="ARBA00022842"/>
    </source>
</evidence>
<keyword evidence="4" id="KW-0597">Phosphoprotein</keyword>
<evidence type="ECO:0000313" key="10">
    <source>
        <dbReference type="EMBL" id="CAH1001377.1"/>
    </source>
</evidence>
<evidence type="ECO:0000256" key="6">
    <source>
        <dbReference type="ARBA" id="ARBA00022801"/>
    </source>
</evidence>
<dbReference type="PANTHER" id="PTHR11596:SF5">
    <property type="entry name" value="ALKALINE PHOSPHATASE"/>
    <property type="match status" value="1"/>
</dbReference>
<evidence type="ECO:0000256" key="1">
    <source>
        <dbReference type="ARBA" id="ARBA00001946"/>
    </source>
</evidence>
<dbReference type="PANTHER" id="PTHR11596">
    <property type="entry name" value="ALKALINE PHOSPHATASE"/>
    <property type="match status" value="1"/>
</dbReference>
<dbReference type="Proteomes" id="UP000837803">
    <property type="component" value="Unassembled WGS sequence"/>
</dbReference>
<dbReference type="GO" id="GO:0004035">
    <property type="term" value="F:alkaline phosphatase activity"/>
    <property type="evidence" value="ECO:0007669"/>
    <property type="project" value="UniProtKB-EC"/>
</dbReference>
<dbReference type="Gene3D" id="3.40.720.10">
    <property type="entry name" value="Alkaline Phosphatase, subunit A"/>
    <property type="match status" value="1"/>
</dbReference>
<dbReference type="SMART" id="SM00098">
    <property type="entry name" value="alkPPc"/>
    <property type="match status" value="1"/>
</dbReference>
<proteinExistence type="inferred from homology"/>
<accession>A0ABN8F6Z2</accession>
<name>A0ABN8F6Z2_9BACT</name>
<keyword evidence="7" id="KW-0862">Zinc</keyword>
<gene>
    <name evidence="10" type="primary">phoB</name>
    <name evidence="10" type="ORF">LEM8419_02279</name>
</gene>
<dbReference type="SUPFAM" id="SSF53649">
    <property type="entry name" value="Alkaline phosphatase-like"/>
    <property type="match status" value="1"/>
</dbReference>
<organism evidence="10 11">
    <name type="scientific">Neolewinella maritima</name>
    <dbReference type="NCBI Taxonomy" id="1383882"/>
    <lineage>
        <taxon>Bacteria</taxon>
        <taxon>Pseudomonadati</taxon>
        <taxon>Bacteroidota</taxon>
        <taxon>Saprospiria</taxon>
        <taxon>Saprospirales</taxon>
        <taxon>Lewinellaceae</taxon>
        <taxon>Neolewinella</taxon>
    </lineage>
</organism>
<evidence type="ECO:0000313" key="11">
    <source>
        <dbReference type="Proteomes" id="UP000837803"/>
    </source>
</evidence>
<reference evidence="10" key="1">
    <citation type="submission" date="2021-12" db="EMBL/GenBank/DDBJ databases">
        <authorList>
            <person name="Rodrigo-Torres L."/>
            <person name="Arahal R. D."/>
            <person name="Lucena T."/>
        </authorList>
    </citation>
    <scope>NUCLEOTIDE SEQUENCE</scope>
    <source>
        <strain evidence="10">CECT 8419</strain>
    </source>
</reference>
<dbReference type="PROSITE" id="PS00123">
    <property type="entry name" value="ALKALINE_PHOSPHATASE"/>
    <property type="match status" value="1"/>
</dbReference>
<dbReference type="CDD" id="cd16012">
    <property type="entry name" value="ALP"/>
    <property type="match status" value="1"/>
</dbReference>
<comment type="cofactor">
    <cofactor evidence="2">
        <name>Zn(2+)</name>
        <dbReference type="ChEBI" id="CHEBI:29105"/>
    </cofactor>
</comment>
<evidence type="ECO:0000256" key="7">
    <source>
        <dbReference type="ARBA" id="ARBA00022833"/>
    </source>
</evidence>
<evidence type="ECO:0000256" key="2">
    <source>
        <dbReference type="ARBA" id="ARBA00001947"/>
    </source>
</evidence>
<comment type="cofactor">
    <cofactor evidence="1">
        <name>Mg(2+)</name>
        <dbReference type="ChEBI" id="CHEBI:18420"/>
    </cofactor>
</comment>
<dbReference type="InterPro" id="IPR018299">
    <property type="entry name" value="Alkaline_phosphatase_AS"/>
</dbReference>
<dbReference type="InterPro" id="IPR017850">
    <property type="entry name" value="Alkaline_phosphatase_core_sf"/>
</dbReference>
<comment type="caution">
    <text evidence="10">The sequence shown here is derived from an EMBL/GenBank/DDBJ whole genome shotgun (WGS) entry which is preliminary data.</text>
</comment>
<dbReference type="PRINTS" id="PR00113">
    <property type="entry name" value="ALKPHPHTASE"/>
</dbReference>